<dbReference type="GeneID" id="35598761"/>
<dbReference type="InterPro" id="IPR051165">
    <property type="entry name" value="Multifunctional_ANK_Repeat"/>
</dbReference>
<dbReference type="SMART" id="SM00248">
    <property type="entry name" value="ANK"/>
    <property type="match status" value="7"/>
</dbReference>
<dbReference type="Pfam" id="PF12796">
    <property type="entry name" value="Ank_2"/>
    <property type="match status" value="2"/>
</dbReference>
<keyword evidence="1" id="KW-0677">Repeat</keyword>
<dbReference type="PANTHER" id="PTHR24123">
    <property type="entry name" value="ANKYRIN REPEAT-CONTAINING"/>
    <property type="match status" value="1"/>
</dbReference>
<dbReference type="InterPro" id="IPR036770">
    <property type="entry name" value="Ankyrin_rpt-contain_sf"/>
</dbReference>
<dbReference type="PRINTS" id="PR01415">
    <property type="entry name" value="ANKYRIN"/>
</dbReference>
<dbReference type="STRING" id="112498.A0A2D3VB73"/>
<organism evidence="4 5">
    <name type="scientific">Ramularia collo-cygni</name>
    <dbReference type="NCBI Taxonomy" id="112498"/>
    <lineage>
        <taxon>Eukaryota</taxon>
        <taxon>Fungi</taxon>
        <taxon>Dikarya</taxon>
        <taxon>Ascomycota</taxon>
        <taxon>Pezizomycotina</taxon>
        <taxon>Dothideomycetes</taxon>
        <taxon>Dothideomycetidae</taxon>
        <taxon>Mycosphaerellales</taxon>
        <taxon>Mycosphaerellaceae</taxon>
        <taxon>Ramularia</taxon>
    </lineage>
</organism>
<dbReference type="RefSeq" id="XP_023624614.1">
    <property type="nucleotide sequence ID" value="XM_023768846.1"/>
</dbReference>
<dbReference type="PROSITE" id="PS50088">
    <property type="entry name" value="ANK_REPEAT"/>
    <property type="match status" value="4"/>
</dbReference>
<keyword evidence="2 3" id="KW-0040">ANK repeat</keyword>
<feature type="repeat" description="ANK" evidence="3">
    <location>
        <begin position="49"/>
        <end position="81"/>
    </location>
</feature>
<name>A0A2D3VB73_9PEZI</name>
<proteinExistence type="predicted"/>
<protein>
    <submittedName>
        <fullName evidence="4">Uncharacterized protein</fullName>
    </submittedName>
</protein>
<dbReference type="InterPro" id="IPR002110">
    <property type="entry name" value="Ankyrin_rpt"/>
</dbReference>
<feature type="repeat" description="ANK" evidence="3">
    <location>
        <begin position="150"/>
        <end position="182"/>
    </location>
</feature>
<evidence type="ECO:0000313" key="5">
    <source>
        <dbReference type="Proteomes" id="UP000225277"/>
    </source>
</evidence>
<dbReference type="Proteomes" id="UP000225277">
    <property type="component" value="Unassembled WGS sequence"/>
</dbReference>
<gene>
    <name evidence="4" type="ORF">RCC_03560</name>
</gene>
<keyword evidence="5" id="KW-1185">Reference proteome</keyword>
<reference evidence="4 5" key="1">
    <citation type="submission" date="2016-03" db="EMBL/GenBank/DDBJ databases">
        <authorList>
            <person name="Ploux O."/>
        </authorList>
    </citation>
    <scope>NUCLEOTIDE SEQUENCE [LARGE SCALE GENOMIC DNA]</scope>
    <source>
        <strain evidence="4 5">URUG2</strain>
    </source>
</reference>
<dbReference type="AlphaFoldDB" id="A0A2D3VB73"/>
<dbReference type="SUPFAM" id="SSF48403">
    <property type="entry name" value="Ankyrin repeat"/>
    <property type="match status" value="1"/>
</dbReference>
<evidence type="ECO:0000256" key="1">
    <source>
        <dbReference type="ARBA" id="ARBA00022737"/>
    </source>
</evidence>
<dbReference type="OrthoDB" id="3650454at2759"/>
<feature type="repeat" description="ANK" evidence="3">
    <location>
        <begin position="82"/>
        <end position="114"/>
    </location>
</feature>
<evidence type="ECO:0000313" key="4">
    <source>
        <dbReference type="EMBL" id="CZT17723.1"/>
    </source>
</evidence>
<dbReference type="PANTHER" id="PTHR24123:SF33">
    <property type="entry name" value="PROTEIN HOS4"/>
    <property type="match status" value="1"/>
</dbReference>
<evidence type="ECO:0000256" key="3">
    <source>
        <dbReference type="PROSITE-ProRule" id="PRU00023"/>
    </source>
</evidence>
<dbReference type="Pfam" id="PF00023">
    <property type="entry name" value="Ank"/>
    <property type="match status" value="1"/>
</dbReference>
<sequence>MLIRSGAFVDARSSPTGLTPLSYAATFGHMECIRVLLAHGASTNIKAVGGDAPLHLAAQKGHLESLKLLLDKGAARDDTTSSGCTALHCAVSGGWKECVEILLASGASTNIRNHYGDLASHIAARQGHLECLKCLLNGNKNNLLDGRGRRGCNPLMVAISNGHTTCAELLLGKGADPSLAEDRGRSAIHFARDEACVRILARHDTSMMTLQDHVGSTLLMISAAHGRQAVVQKLLDLEAPMIHQTDRKGFNAFDHAKGQEHKGIVELLTRHGARPTSRATRPLSNDTILHTSSGATQHKVSLGLTTSQRNPSIYTRRLAYYSPPLYTYRSTRQVYSTESETAPMK</sequence>
<accession>A0A2D3VB73</accession>
<dbReference type="PROSITE" id="PS50297">
    <property type="entry name" value="ANK_REP_REGION"/>
    <property type="match status" value="4"/>
</dbReference>
<dbReference type="EMBL" id="FJUY01000004">
    <property type="protein sequence ID" value="CZT17723.1"/>
    <property type="molecule type" value="Genomic_DNA"/>
</dbReference>
<evidence type="ECO:0000256" key="2">
    <source>
        <dbReference type="ARBA" id="ARBA00023043"/>
    </source>
</evidence>
<feature type="repeat" description="ANK" evidence="3">
    <location>
        <begin position="16"/>
        <end position="48"/>
    </location>
</feature>
<dbReference type="Gene3D" id="1.25.40.20">
    <property type="entry name" value="Ankyrin repeat-containing domain"/>
    <property type="match status" value="3"/>
</dbReference>